<dbReference type="PRINTS" id="PR00813">
    <property type="entry name" value="BCTERIALGSPG"/>
</dbReference>
<dbReference type="EMBL" id="AMFJ01000238">
    <property type="protein sequence ID" value="EKE29068.1"/>
    <property type="molecule type" value="Genomic_DNA"/>
</dbReference>
<organism evidence="3">
    <name type="scientific">uncultured bacterium</name>
    <name type="common">gcode 4</name>
    <dbReference type="NCBI Taxonomy" id="1234023"/>
    <lineage>
        <taxon>Bacteria</taxon>
        <taxon>environmental samples</taxon>
    </lineage>
</organism>
<dbReference type="InterPro" id="IPR012902">
    <property type="entry name" value="N_methyl_site"/>
</dbReference>
<comment type="caution">
    <text evidence="3">The sequence shown here is derived from an EMBL/GenBank/DDBJ whole genome shotgun (WGS) entry which is preliminary data.</text>
</comment>
<dbReference type="GO" id="GO:0015628">
    <property type="term" value="P:protein secretion by the type II secretion system"/>
    <property type="evidence" value="ECO:0007669"/>
    <property type="project" value="InterPro"/>
</dbReference>
<dbReference type="InterPro" id="IPR045584">
    <property type="entry name" value="Pilin-like"/>
</dbReference>
<dbReference type="SUPFAM" id="SSF54523">
    <property type="entry name" value="Pili subunits"/>
    <property type="match status" value="1"/>
</dbReference>
<dbReference type="Gene3D" id="3.30.700.10">
    <property type="entry name" value="Glycoprotein, Type 4 Pilin"/>
    <property type="match status" value="1"/>
</dbReference>
<accession>K2G1J0</accession>
<keyword evidence="1" id="KW-0488">Methylation</keyword>
<proteinExistence type="predicted"/>
<evidence type="ECO:0000313" key="3">
    <source>
        <dbReference type="EMBL" id="EKE29068.1"/>
    </source>
</evidence>
<dbReference type="AlphaFoldDB" id="K2G1J0"/>
<sequence>MGKYINKQKTYAFTLVELIVVIVILAILATIAFLSFSSQSGSARDSTRLADISSIRKSIEMYNVYSGDYPKPDHPFSCTYSGWIIWNQWSIWDSAYKILQKNLSKKVTDPLKWSEYDYSLASNKREYQVAWNFENPTSLERNYNPFDSSILSPKLSALWWTWTNVYISWNYNWVLLKVFTGSTYYFVPTPTLFWINPTDNPILAYDNSFSSGTIILPWTNEFAIFDTNQIYSKSWTDFSDSDISNLVQAVKNSYSWSNISSPAVQQFLAANWDDLIDLWRVFINAIWWTVNGFTPLATFSLMQNSLQIWNTTNITDNCEVHPTSYSSSDTAVATIVWNTITALSAWTTYITQIWWNCADSGAKTLTVPAPPPQWKDNSLTICNKPDITVWNQTWAGCNSVLWTKAKNYNSWLCYNYNWLTWWTNCYWVATQENWSWISSSAYGYTGTWISNNIYWALYSWDDMSADNCFWTWITSSSCPCSWWYHVPTEQEWETLETNLWCDESQKFKWTPNWYQCQLSFTDFTNWIWWKSSNPNSLKNKLWLTLAGDCYLGTCHTRGNEGRYWSSSVNPLNTTTAYWRAMSYVAWSDLLEVAMKSVYYSVRCIKD</sequence>
<dbReference type="InterPro" id="IPR000983">
    <property type="entry name" value="Bac_GSPG_pilin"/>
</dbReference>
<keyword evidence="2" id="KW-1133">Transmembrane helix</keyword>
<feature type="transmembrane region" description="Helical" evidence="2">
    <location>
        <begin position="12"/>
        <end position="36"/>
    </location>
</feature>
<evidence type="ECO:0000256" key="1">
    <source>
        <dbReference type="ARBA" id="ARBA00022481"/>
    </source>
</evidence>
<name>K2G1J0_9BACT</name>
<keyword evidence="2" id="KW-0472">Membrane</keyword>
<protein>
    <submittedName>
        <fullName evidence="3">Uncharacterized protein</fullName>
    </submittedName>
</protein>
<keyword evidence="2" id="KW-0812">Transmembrane</keyword>
<gene>
    <name evidence="3" type="ORF">ACD_2C00238G0002</name>
</gene>
<evidence type="ECO:0000256" key="2">
    <source>
        <dbReference type="SAM" id="Phobius"/>
    </source>
</evidence>
<reference evidence="3" key="1">
    <citation type="journal article" date="2012" name="Science">
        <title>Fermentation, hydrogen, and sulfur metabolism in multiple uncultivated bacterial phyla.</title>
        <authorList>
            <person name="Wrighton K.C."/>
            <person name="Thomas B.C."/>
            <person name="Sharon I."/>
            <person name="Miller C.S."/>
            <person name="Castelle C.J."/>
            <person name="VerBerkmoes N.C."/>
            <person name="Wilkins M.J."/>
            <person name="Hettich R.L."/>
            <person name="Lipton M.S."/>
            <person name="Williams K.H."/>
            <person name="Long P.E."/>
            <person name="Banfield J.F."/>
        </authorList>
    </citation>
    <scope>NUCLEOTIDE SEQUENCE [LARGE SCALE GENOMIC DNA]</scope>
</reference>
<dbReference type="GO" id="GO:0015627">
    <property type="term" value="C:type II protein secretion system complex"/>
    <property type="evidence" value="ECO:0007669"/>
    <property type="project" value="InterPro"/>
</dbReference>
<dbReference type="NCBIfam" id="TIGR02532">
    <property type="entry name" value="IV_pilin_GFxxxE"/>
    <property type="match status" value="1"/>
</dbReference>
<dbReference type="Pfam" id="PF07963">
    <property type="entry name" value="N_methyl"/>
    <property type="match status" value="1"/>
</dbReference>